<name>A0ACD3QZS4_LARCR</name>
<accession>A0ACD3QZS4</accession>
<evidence type="ECO:0000313" key="1">
    <source>
        <dbReference type="EMBL" id="TMS12572.1"/>
    </source>
</evidence>
<gene>
    <name evidence="1" type="ORF">E3U43_017530</name>
</gene>
<dbReference type="EMBL" id="CM011685">
    <property type="protein sequence ID" value="TMS12572.1"/>
    <property type="molecule type" value="Genomic_DNA"/>
</dbReference>
<keyword evidence="2" id="KW-1185">Reference proteome</keyword>
<comment type="caution">
    <text evidence="1">The sequence shown here is derived from an EMBL/GenBank/DDBJ whole genome shotgun (WGS) entry which is preliminary data.</text>
</comment>
<proteinExistence type="predicted"/>
<sequence>MVFASLDNVLPARDKKNSGIFDINGRVLLVQSNATINNVSFTFDILNDTLQNPQCVFWNFSLFEGQGGWDDEGCELEFHVNETVVCICNHLTSFSILMSPYVPNSVNLDIITYFGVGISMASLVICLIIEGVIWKKIRRNNTSYLRHVSIVNIAVSLLIANIWFIIGAAISNAEDENVSACSAATFFIHFFYLALFFWMLASALLLIYRTVSVFDGGLSKKAMLAIGFSLGYGAPLIIAIITIAVTAPSKAYIRGIGVCWLNWEKSKALLAFVIPALLIVLINLIILLVVIYKMLRRRAVGDAAQAAERHVLVVIARSLAVLTPFFGLTWSLGVGTMTDPTNEGIHIAFAFFNSLQGFFILVFGTLLDKKVRSEIAAKSQISSGTRSTSAGNSSTSGLGFFRNWRRERRDGYNISSSGSGEAHSFSNT</sequence>
<protein>
    <submittedName>
        <fullName evidence="1">Uncharacterized protein</fullName>
    </submittedName>
</protein>
<dbReference type="Proteomes" id="UP000793456">
    <property type="component" value="Chromosome XII"/>
</dbReference>
<organism evidence="1 2">
    <name type="scientific">Larimichthys crocea</name>
    <name type="common">Large yellow croaker</name>
    <name type="synonym">Pseudosciaena crocea</name>
    <dbReference type="NCBI Taxonomy" id="215358"/>
    <lineage>
        <taxon>Eukaryota</taxon>
        <taxon>Metazoa</taxon>
        <taxon>Chordata</taxon>
        <taxon>Craniata</taxon>
        <taxon>Vertebrata</taxon>
        <taxon>Euteleostomi</taxon>
        <taxon>Actinopterygii</taxon>
        <taxon>Neopterygii</taxon>
        <taxon>Teleostei</taxon>
        <taxon>Neoteleostei</taxon>
        <taxon>Acanthomorphata</taxon>
        <taxon>Eupercaria</taxon>
        <taxon>Sciaenidae</taxon>
        <taxon>Larimichthys</taxon>
    </lineage>
</organism>
<evidence type="ECO:0000313" key="2">
    <source>
        <dbReference type="Proteomes" id="UP000793456"/>
    </source>
</evidence>
<reference evidence="1" key="1">
    <citation type="submission" date="2018-11" db="EMBL/GenBank/DDBJ databases">
        <title>The sequence and de novo assembly of Larimichthys crocea genome using PacBio and Hi-C technologies.</title>
        <authorList>
            <person name="Xu P."/>
            <person name="Chen B."/>
            <person name="Zhou Z."/>
            <person name="Ke Q."/>
            <person name="Wu Y."/>
            <person name="Bai H."/>
            <person name="Pu F."/>
        </authorList>
    </citation>
    <scope>NUCLEOTIDE SEQUENCE</scope>
    <source>
        <tissue evidence="1">Muscle</tissue>
    </source>
</reference>